<evidence type="ECO:0000313" key="3">
    <source>
        <dbReference type="Proteomes" id="UP000326671"/>
    </source>
</evidence>
<keyword evidence="3" id="KW-1185">Reference proteome</keyword>
<keyword evidence="1" id="KW-0812">Transmembrane</keyword>
<keyword evidence="1" id="KW-0472">Membrane</keyword>
<dbReference type="Proteomes" id="UP000326671">
    <property type="component" value="Unassembled WGS sequence"/>
</dbReference>
<accession>A0A5J5HNG9</accession>
<dbReference type="EMBL" id="VYKL01000025">
    <property type="protein sequence ID" value="KAA9022043.1"/>
    <property type="molecule type" value="Genomic_DNA"/>
</dbReference>
<gene>
    <name evidence="2" type="ORF">F4V44_16105</name>
</gene>
<organism evidence="2 3">
    <name type="scientific">Niallia endozanthoxylica</name>
    <dbReference type="NCBI Taxonomy" id="2036016"/>
    <lineage>
        <taxon>Bacteria</taxon>
        <taxon>Bacillati</taxon>
        <taxon>Bacillota</taxon>
        <taxon>Bacilli</taxon>
        <taxon>Bacillales</taxon>
        <taxon>Bacillaceae</taxon>
        <taxon>Niallia</taxon>
    </lineage>
</organism>
<dbReference type="AlphaFoldDB" id="A0A5J5HNG9"/>
<evidence type="ECO:0000256" key="1">
    <source>
        <dbReference type="SAM" id="Phobius"/>
    </source>
</evidence>
<comment type="caution">
    <text evidence="2">The sequence shown here is derived from an EMBL/GenBank/DDBJ whole genome shotgun (WGS) entry which is preliminary data.</text>
</comment>
<dbReference type="OrthoDB" id="2455196at2"/>
<proteinExistence type="predicted"/>
<protein>
    <submittedName>
        <fullName evidence="2">DUF4030 domain-containing protein</fullName>
    </submittedName>
</protein>
<keyword evidence="1" id="KW-1133">Transmembrane helix</keyword>
<name>A0A5J5HNG9_9BACI</name>
<sequence>MRNKWKYPSHHSELNQLRFKEKQMDYVLNTVQADPCPDMTNPKKKIIFKRLSYLTTAAAALFMLIIGSTHFSLDMAKAAAKIPYFSLFIKQEEYKYALYDSIQNVINEHQYQVVDLDVSIPKKKITVSLLGSKAEVKTIKADVIANINEELVSQDFGKYKILVKKGERPDPGPELTQEEEKYITDSVELEKKILHLLAQHNYTPAFPIEARINSMENFIYIALPNTESKQRVTELKELLNTVTKDYGEFRMRITSIDMKAREQELRWGNNIIGILAQGLMSNKSFQVTGFSYSFHPYPLQIKVKTSVQSTDPKAKELAEEMINEMKVFIQTHELTKDVRNDEYKVIIYGKDKEIILEE</sequence>
<dbReference type="RefSeq" id="WP_150441038.1">
    <property type="nucleotide sequence ID" value="NZ_VYKL01000025.1"/>
</dbReference>
<reference evidence="2 3" key="1">
    <citation type="submission" date="2019-09" db="EMBL/GenBank/DDBJ databases">
        <title>Whole genome sequences of isolates from the Mars Exploration Rovers.</title>
        <authorList>
            <person name="Seuylemezian A."/>
            <person name="Vaishampayan P."/>
        </authorList>
    </citation>
    <scope>NUCLEOTIDE SEQUENCE [LARGE SCALE GENOMIC DNA]</scope>
    <source>
        <strain evidence="2 3">MER_TA_151</strain>
    </source>
</reference>
<feature type="transmembrane region" description="Helical" evidence="1">
    <location>
        <begin position="51"/>
        <end position="73"/>
    </location>
</feature>
<evidence type="ECO:0000313" key="2">
    <source>
        <dbReference type="EMBL" id="KAA9022043.1"/>
    </source>
</evidence>